<keyword evidence="1" id="KW-0460">Magnesium</keyword>
<dbReference type="GO" id="GO:0003677">
    <property type="term" value="F:DNA binding"/>
    <property type="evidence" value="ECO:0007669"/>
    <property type="project" value="UniProtKB-UniRule"/>
</dbReference>
<dbReference type="SMART" id="SM00484">
    <property type="entry name" value="XPGI"/>
    <property type="match status" value="1"/>
</dbReference>
<dbReference type="Gene3D" id="3.40.50.1010">
    <property type="entry name" value="5'-nuclease"/>
    <property type="match status" value="2"/>
</dbReference>
<keyword evidence="1" id="KW-0234">DNA repair</keyword>
<keyword evidence="1" id="KW-0267">Excision nuclease</keyword>
<keyword evidence="1" id="KW-0228">DNA excision</keyword>
<accession>A0A4Y9Z3A9</accession>
<sequence>MGVLGLTPFLQKTCPEVIRKLPNRLKDLTGKTIVMHVLGWYRLIRELRDDNVKAICVFDGKERNLAKAEEVRLHSSNLEECPHSSKVERRRHVRRLDTFRADIESKRLQRLTRVTELLQASQRLDAADRQRATDSLKAIMAGQTPPAAPPVPLYIAGDLSSVDTMTAAPSPSPPPNAEVPTTYGYPDEFDEDDLREILADAAGLPSGVDLVAPPPPSDVEHEHFQSPDDLSFDQLSLDSYNLVRRDIDDQTSSDSTWALPSTKLGDLPSLLSALYLNYRQSIPELDVLPALPSSVAVSPAVPTQDFQADAMSKTQQQLTQAEGAFWTALAQGTDATAPTALATRSSLLVQSYARRSNAPTPETYTESHAVLRAMGVPCIETTGPYEAEGLASALVLHGLADYVATEDTDVLAYGAPMLRNITSRKDALLLLAPHTLQTALSLHPRAFSRLPAPARHGLHRADPARRPAPRAAASCRRMGASRACWTRSARTRHGRRVRSILRLCGGRGTCFTQYHPCRSGRCWLVEIGTTGALGRL</sequence>
<dbReference type="InterPro" id="IPR006084">
    <property type="entry name" value="XPG/Rad2"/>
</dbReference>
<keyword evidence="1" id="KW-0540">Nuclease</keyword>
<keyword evidence="1" id="KW-0479">Metal-binding</keyword>
<organism evidence="3 4">
    <name type="scientific">Dentipellis fragilis</name>
    <dbReference type="NCBI Taxonomy" id="205917"/>
    <lineage>
        <taxon>Eukaryota</taxon>
        <taxon>Fungi</taxon>
        <taxon>Dikarya</taxon>
        <taxon>Basidiomycota</taxon>
        <taxon>Agaricomycotina</taxon>
        <taxon>Agaricomycetes</taxon>
        <taxon>Russulales</taxon>
        <taxon>Hericiaceae</taxon>
        <taxon>Dentipellis</taxon>
    </lineage>
</organism>
<keyword evidence="1" id="KW-0238">DNA-binding</keyword>
<comment type="caution">
    <text evidence="3">The sequence shown here is derived from an EMBL/GenBank/DDBJ whole genome shotgun (WGS) entry which is preliminary data.</text>
</comment>
<comment type="similarity">
    <text evidence="1">Belongs to the XPG/RAD2 endonuclease family. EXO1 subfamily.</text>
</comment>
<dbReference type="PANTHER" id="PTHR11081">
    <property type="entry name" value="FLAP ENDONUCLEASE FAMILY MEMBER"/>
    <property type="match status" value="1"/>
</dbReference>
<dbReference type="InterPro" id="IPR006086">
    <property type="entry name" value="XPG-I_dom"/>
</dbReference>
<dbReference type="EMBL" id="SEOQ01000140">
    <property type="protein sequence ID" value="TFY69326.1"/>
    <property type="molecule type" value="Genomic_DNA"/>
</dbReference>
<keyword evidence="1" id="KW-0378">Hydrolase</keyword>
<dbReference type="PANTHER" id="PTHR11081:SF8">
    <property type="entry name" value="EXONUCLEASE 1"/>
    <property type="match status" value="1"/>
</dbReference>
<keyword evidence="1" id="KW-0269">Exonuclease</keyword>
<dbReference type="GO" id="GO:0006298">
    <property type="term" value="P:mismatch repair"/>
    <property type="evidence" value="ECO:0007669"/>
    <property type="project" value="TreeGrafter"/>
</dbReference>
<dbReference type="OrthoDB" id="31113at2759"/>
<evidence type="ECO:0000256" key="1">
    <source>
        <dbReference type="RuleBase" id="RU910737"/>
    </source>
</evidence>
<proteinExistence type="inferred from homology"/>
<reference evidence="3 4" key="1">
    <citation type="submission" date="2019-02" db="EMBL/GenBank/DDBJ databases">
        <title>Genome sequencing of the rare red list fungi Dentipellis fragilis.</title>
        <authorList>
            <person name="Buettner E."/>
            <person name="Kellner H."/>
        </authorList>
    </citation>
    <scope>NUCLEOTIDE SEQUENCE [LARGE SCALE GENOMIC DNA]</scope>
    <source>
        <strain evidence="3 4">DSM 105465</strain>
    </source>
</reference>
<protein>
    <recommendedName>
        <fullName evidence="1">Exonuclease 1</fullName>
        <ecNumber evidence="1">3.1.-.-</ecNumber>
    </recommendedName>
</protein>
<gene>
    <name evidence="3" type="ORF">EVG20_g3198</name>
</gene>
<name>A0A4Y9Z3A9_9AGAM</name>
<evidence type="ECO:0000313" key="3">
    <source>
        <dbReference type="EMBL" id="TFY69326.1"/>
    </source>
</evidence>
<comment type="subcellular location">
    <subcellularLocation>
        <location evidence="1">Nucleus</location>
    </subcellularLocation>
</comment>
<comment type="cofactor">
    <cofactor evidence="1">
        <name>Mg(2+)</name>
        <dbReference type="ChEBI" id="CHEBI:18420"/>
    </cofactor>
    <text evidence="1">Binds 2 magnesium ions per subunit. They probably participate in the reaction catalyzed by the enzyme. May bind an additional third magnesium ion after substrate binding.</text>
</comment>
<dbReference type="SUPFAM" id="SSF88723">
    <property type="entry name" value="PIN domain-like"/>
    <property type="match status" value="1"/>
</dbReference>
<keyword evidence="4" id="KW-1185">Reference proteome</keyword>
<dbReference type="AlphaFoldDB" id="A0A4Y9Z3A9"/>
<keyword evidence="1" id="KW-0539">Nucleus</keyword>
<dbReference type="Pfam" id="PF00867">
    <property type="entry name" value="XPG_I"/>
    <property type="match status" value="1"/>
</dbReference>
<dbReference type="GO" id="GO:0017108">
    <property type="term" value="F:5'-flap endonuclease activity"/>
    <property type="evidence" value="ECO:0007669"/>
    <property type="project" value="TreeGrafter"/>
</dbReference>
<dbReference type="PRINTS" id="PR00853">
    <property type="entry name" value="XPGRADSUPER"/>
</dbReference>
<evidence type="ECO:0000313" key="4">
    <source>
        <dbReference type="Proteomes" id="UP000298327"/>
    </source>
</evidence>
<dbReference type="GO" id="GO:0035312">
    <property type="term" value="F:5'-3' DNA exonuclease activity"/>
    <property type="evidence" value="ECO:0007669"/>
    <property type="project" value="UniProtKB-UniRule"/>
</dbReference>
<feature type="domain" description="XPG-I" evidence="2">
    <location>
        <begin position="372"/>
        <end position="442"/>
    </location>
</feature>
<dbReference type="GO" id="GO:0006310">
    <property type="term" value="P:DNA recombination"/>
    <property type="evidence" value="ECO:0007669"/>
    <property type="project" value="TreeGrafter"/>
</dbReference>
<dbReference type="EC" id="3.1.-.-" evidence="1"/>
<evidence type="ECO:0000259" key="2">
    <source>
        <dbReference type="SMART" id="SM00484"/>
    </source>
</evidence>
<dbReference type="STRING" id="205917.A0A4Y9Z3A9"/>
<dbReference type="Proteomes" id="UP000298327">
    <property type="component" value="Unassembled WGS sequence"/>
</dbReference>
<keyword evidence="1" id="KW-0227">DNA damage</keyword>
<dbReference type="GO" id="GO:0005634">
    <property type="term" value="C:nucleus"/>
    <property type="evidence" value="ECO:0007669"/>
    <property type="project" value="UniProtKB-SubCell"/>
</dbReference>
<comment type="function">
    <text evidence="1">5'-&gt;3' double-stranded DNA exonuclease which may also possess a cryptic 3'-&gt;5' double-stranded DNA exonuclease activity. Functions in DNA mismatch repair.</text>
</comment>
<dbReference type="InterPro" id="IPR029060">
    <property type="entry name" value="PIN-like_dom_sf"/>
</dbReference>
<dbReference type="GO" id="GO:0046872">
    <property type="term" value="F:metal ion binding"/>
    <property type="evidence" value="ECO:0007669"/>
    <property type="project" value="UniProtKB-UniRule"/>
</dbReference>